<keyword evidence="1" id="KW-0479">Metal-binding</keyword>
<dbReference type="OrthoDB" id="962301at2"/>
<dbReference type="RefSeq" id="WP_123801472.1">
    <property type="nucleotide sequence ID" value="NZ_RMVG01000010.1"/>
</dbReference>
<keyword evidence="7" id="KW-1185">Reference proteome</keyword>
<reference evidence="6 7" key="1">
    <citation type="submission" date="2018-11" db="EMBL/GenBank/DDBJ databases">
        <title>Whole genome sequencing of Pantoea sp. RIT388.</title>
        <authorList>
            <person name="Gan H.M."/>
            <person name="Hudson A.O."/>
        </authorList>
    </citation>
    <scope>NUCLEOTIDE SEQUENCE [LARGE SCALE GENOMIC DNA]</scope>
    <source>
        <strain evidence="6 7">RIT388</strain>
    </source>
</reference>
<gene>
    <name evidence="6" type="ORF">BBB56_13615</name>
</gene>
<evidence type="ECO:0000256" key="1">
    <source>
        <dbReference type="ARBA" id="ARBA00022723"/>
    </source>
</evidence>
<dbReference type="PANTHER" id="PTHR38777:SF1">
    <property type="entry name" value="DNAK SUPPRESSOR PROTEIN"/>
    <property type="match status" value="1"/>
</dbReference>
<keyword evidence="3" id="KW-0862">Zinc</keyword>
<proteinExistence type="predicted"/>
<dbReference type="EMBL" id="RMVG01000010">
    <property type="protein sequence ID" value="RPD99190.1"/>
    <property type="molecule type" value="Genomic_DNA"/>
</dbReference>
<dbReference type="GO" id="GO:1900378">
    <property type="term" value="P:positive regulation of secondary metabolite biosynthetic process"/>
    <property type="evidence" value="ECO:0007669"/>
    <property type="project" value="TreeGrafter"/>
</dbReference>
<evidence type="ECO:0000256" key="4">
    <source>
        <dbReference type="PROSITE-ProRule" id="PRU00510"/>
    </source>
</evidence>
<comment type="caution">
    <text evidence="6">The sequence shown here is derived from an EMBL/GenBank/DDBJ whole genome shotgun (WGS) entry which is preliminary data.</text>
</comment>
<protein>
    <submittedName>
        <fullName evidence="6">TraR/DksA family transcriptional regulator</fullName>
    </submittedName>
</protein>
<accession>A0A3N4P3N7</accession>
<feature type="domain" description="Zinc finger DksA/TraR C4-type" evidence="5">
    <location>
        <begin position="35"/>
        <end position="64"/>
    </location>
</feature>
<dbReference type="Gene3D" id="1.20.120.910">
    <property type="entry name" value="DksA, coiled-coil domain"/>
    <property type="match status" value="1"/>
</dbReference>
<evidence type="ECO:0000313" key="7">
    <source>
        <dbReference type="Proteomes" id="UP000281332"/>
    </source>
</evidence>
<dbReference type="InterPro" id="IPR012783">
    <property type="entry name" value="Znf_C4_TraR"/>
</dbReference>
<evidence type="ECO:0000256" key="3">
    <source>
        <dbReference type="ARBA" id="ARBA00022833"/>
    </source>
</evidence>
<organism evidence="6 7">
    <name type="scientific">Candidatus Pantoea deserta</name>
    <dbReference type="NCBI Taxonomy" id="1869313"/>
    <lineage>
        <taxon>Bacteria</taxon>
        <taxon>Pseudomonadati</taxon>
        <taxon>Pseudomonadota</taxon>
        <taxon>Gammaproteobacteria</taxon>
        <taxon>Enterobacterales</taxon>
        <taxon>Erwiniaceae</taxon>
        <taxon>Pantoea</taxon>
    </lineage>
</organism>
<dbReference type="NCBIfam" id="TIGR02419">
    <property type="entry name" value="C4_traR_proteo"/>
    <property type="match status" value="1"/>
</dbReference>
<evidence type="ECO:0000313" key="6">
    <source>
        <dbReference type="EMBL" id="RPD99190.1"/>
    </source>
</evidence>
<dbReference type="PANTHER" id="PTHR38777">
    <property type="entry name" value="FELS-2 PROPHAGE PROTEIN"/>
    <property type="match status" value="1"/>
</dbReference>
<dbReference type="InterPro" id="IPR000962">
    <property type="entry name" value="Znf_DskA_TraR"/>
</dbReference>
<dbReference type="SUPFAM" id="SSF57716">
    <property type="entry name" value="Glucocorticoid receptor-like (DNA-binding domain)"/>
    <property type="match status" value="1"/>
</dbReference>
<dbReference type="GO" id="GO:0008270">
    <property type="term" value="F:zinc ion binding"/>
    <property type="evidence" value="ECO:0007669"/>
    <property type="project" value="UniProtKB-KW"/>
</dbReference>
<dbReference type="PROSITE" id="PS51128">
    <property type="entry name" value="ZF_DKSA_2"/>
    <property type="match status" value="1"/>
</dbReference>
<feature type="zinc finger region" description="dksA C4-type" evidence="4">
    <location>
        <begin position="35"/>
        <end position="59"/>
    </location>
</feature>
<evidence type="ECO:0000259" key="5">
    <source>
        <dbReference type="Pfam" id="PF01258"/>
    </source>
</evidence>
<keyword evidence="2" id="KW-0863">Zinc-finger</keyword>
<evidence type="ECO:0000256" key="2">
    <source>
        <dbReference type="ARBA" id="ARBA00022771"/>
    </source>
</evidence>
<dbReference type="Pfam" id="PF01258">
    <property type="entry name" value="zf-dskA_traR"/>
    <property type="match status" value="1"/>
</dbReference>
<name>A0A3N4P3N7_9GAMM</name>
<dbReference type="Proteomes" id="UP000281332">
    <property type="component" value="Unassembled WGS sequence"/>
</dbReference>
<dbReference type="AlphaFoldDB" id="A0A3N4P3N7"/>
<sequence length="74" mass="8369">MVDIMDREQQRQAEQLALDIAAVTQRPKCVSAFFCQECDSAIPEARRRALSGVSRCVACQEIAELRARHYQSGR</sequence>